<accession>A0A1Y4QY53</accession>
<dbReference type="InterPro" id="IPR021697">
    <property type="entry name" value="DUF3278"/>
</dbReference>
<dbReference type="EMBL" id="NFLC01000011">
    <property type="protein sequence ID" value="OUQ10266.1"/>
    <property type="molecule type" value="Genomic_DNA"/>
</dbReference>
<name>A0A1Y4QY53_9ENTE</name>
<dbReference type="AlphaFoldDB" id="A0A1Y4QY53"/>
<evidence type="ECO:0008006" key="4">
    <source>
        <dbReference type="Google" id="ProtNLM"/>
    </source>
</evidence>
<evidence type="ECO:0000256" key="1">
    <source>
        <dbReference type="SAM" id="Phobius"/>
    </source>
</evidence>
<keyword evidence="1" id="KW-0472">Membrane</keyword>
<reference evidence="3" key="1">
    <citation type="submission" date="2017-04" db="EMBL/GenBank/DDBJ databases">
        <title>Function of individual gut microbiota members based on whole genome sequencing of pure cultures obtained from chicken caecum.</title>
        <authorList>
            <person name="Medvecky M."/>
            <person name="Cejkova D."/>
            <person name="Polansky O."/>
            <person name="Karasova D."/>
            <person name="Kubasova T."/>
            <person name="Cizek A."/>
            <person name="Rychlik I."/>
        </authorList>
    </citation>
    <scope>NUCLEOTIDE SEQUENCE [LARGE SCALE GENOMIC DNA]</scope>
    <source>
        <strain evidence="3">An144</strain>
    </source>
</reference>
<evidence type="ECO:0000313" key="3">
    <source>
        <dbReference type="Proteomes" id="UP000196074"/>
    </source>
</evidence>
<sequence length="176" mass="20295">MKHKETWMEKMIKRFYGISGVLDEYRLQEIRRIGNNAFIFLFYYILLSNVFAVILMGRVGAETLLFALCVINALVTAGGVGGYVLYQIHKLELAQIEVTEEQRIPMQRKYAVRCALSGICFGVLMTIFNGLQSNQGFVTEVFSLKSLVLFVFEVVFFGGSMYLLIRYRMKKIRNEE</sequence>
<organism evidence="2 3">
    <name type="scientific">Enterococcus cecorum</name>
    <dbReference type="NCBI Taxonomy" id="44008"/>
    <lineage>
        <taxon>Bacteria</taxon>
        <taxon>Bacillati</taxon>
        <taxon>Bacillota</taxon>
        <taxon>Bacilli</taxon>
        <taxon>Lactobacillales</taxon>
        <taxon>Enterococcaceae</taxon>
        <taxon>Enterococcus</taxon>
    </lineage>
</organism>
<feature type="transmembrane region" description="Helical" evidence="1">
    <location>
        <begin position="63"/>
        <end position="86"/>
    </location>
</feature>
<proteinExistence type="predicted"/>
<comment type="caution">
    <text evidence="2">The sequence shown here is derived from an EMBL/GenBank/DDBJ whole genome shotgun (WGS) entry which is preliminary data.</text>
</comment>
<feature type="transmembrane region" description="Helical" evidence="1">
    <location>
        <begin position="143"/>
        <end position="165"/>
    </location>
</feature>
<keyword evidence="1" id="KW-1133">Transmembrane helix</keyword>
<feature type="transmembrane region" description="Helical" evidence="1">
    <location>
        <begin position="110"/>
        <end position="131"/>
    </location>
</feature>
<evidence type="ECO:0000313" key="2">
    <source>
        <dbReference type="EMBL" id="OUQ10266.1"/>
    </source>
</evidence>
<protein>
    <recommendedName>
        <fullName evidence="4">DUF3278 domain-containing protein</fullName>
    </recommendedName>
</protein>
<dbReference type="RefSeq" id="WP_047338809.1">
    <property type="nucleotide sequence ID" value="NZ_LDED01000021.1"/>
</dbReference>
<feature type="transmembrane region" description="Helical" evidence="1">
    <location>
        <begin position="37"/>
        <end position="57"/>
    </location>
</feature>
<dbReference type="Pfam" id="PF11683">
    <property type="entry name" value="DUF3278"/>
    <property type="match status" value="1"/>
</dbReference>
<keyword evidence="1" id="KW-0812">Transmembrane</keyword>
<dbReference type="Proteomes" id="UP000196074">
    <property type="component" value="Unassembled WGS sequence"/>
</dbReference>
<gene>
    <name evidence="2" type="ORF">B5E88_06890</name>
</gene>